<feature type="domain" description="Menaquinone biosynthesis protein MenD middle" evidence="10">
    <location>
        <begin position="194"/>
        <end position="412"/>
    </location>
</feature>
<keyword evidence="1 7" id="KW-0474">Menaquinone biosynthesis</keyword>
<dbReference type="PANTHER" id="PTHR42916">
    <property type="entry name" value="2-SUCCINYL-5-ENOLPYRUVYL-6-HYDROXY-3-CYCLOHEXENE-1-CARBOXYLATE SYNTHASE"/>
    <property type="match status" value="1"/>
</dbReference>
<evidence type="ECO:0000313" key="12">
    <source>
        <dbReference type="Proteomes" id="UP001056756"/>
    </source>
</evidence>
<comment type="pathway">
    <text evidence="7">Quinol/quinone metabolism; 1,4-dihydroxy-2-naphthoate biosynthesis; 1,4-dihydroxy-2-naphthoate from chorismate: step 2/7.</text>
</comment>
<evidence type="ECO:0000256" key="6">
    <source>
        <dbReference type="ARBA" id="ARBA00023211"/>
    </source>
</evidence>
<accession>A0A9J6ZIA8</accession>
<dbReference type="Proteomes" id="UP001056756">
    <property type="component" value="Chromosome"/>
</dbReference>
<keyword evidence="5 7" id="KW-0786">Thiamine pyrophosphate</keyword>
<dbReference type="InterPro" id="IPR032264">
    <property type="entry name" value="MenD_middle"/>
</dbReference>
<keyword evidence="4 7" id="KW-0460">Magnesium</keyword>
<comment type="similarity">
    <text evidence="7">Belongs to the TPP enzyme family. MenD subfamily.</text>
</comment>
<dbReference type="InterPro" id="IPR004433">
    <property type="entry name" value="MenaQ_synth_MenD"/>
</dbReference>
<dbReference type="AlphaFoldDB" id="A0A9J6ZIA8"/>
<dbReference type="GO" id="GO:0000287">
    <property type="term" value="F:magnesium ion binding"/>
    <property type="evidence" value="ECO:0007669"/>
    <property type="project" value="UniProtKB-UniRule"/>
</dbReference>
<evidence type="ECO:0000259" key="8">
    <source>
        <dbReference type="Pfam" id="PF02775"/>
    </source>
</evidence>
<dbReference type="Gene3D" id="3.40.50.1220">
    <property type="entry name" value="TPP-binding domain"/>
    <property type="match status" value="1"/>
</dbReference>
<evidence type="ECO:0000313" key="11">
    <source>
        <dbReference type="EMBL" id="URN95917.1"/>
    </source>
</evidence>
<dbReference type="KEGG" id="plig:NAG76_06630"/>
<dbReference type="Pfam" id="PF16582">
    <property type="entry name" value="TPP_enzyme_M_2"/>
    <property type="match status" value="1"/>
</dbReference>
<dbReference type="EMBL" id="CP097899">
    <property type="protein sequence ID" value="URN95917.1"/>
    <property type="molecule type" value="Genomic_DNA"/>
</dbReference>
<dbReference type="EC" id="2.2.1.9" evidence="7"/>
<evidence type="ECO:0000259" key="9">
    <source>
        <dbReference type="Pfam" id="PF02776"/>
    </source>
</evidence>
<comment type="cofactor">
    <cofactor evidence="7">
        <name>thiamine diphosphate</name>
        <dbReference type="ChEBI" id="CHEBI:58937"/>
    </cofactor>
    <text evidence="7">Binds 1 thiamine pyrophosphate per subunit.</text>
</comment>
<dbReference type="SUPFAM" id="SSF52518">
    <property type="entry name" value="Thiamin diphosphate-binding fold (THDP-binding)"/>
    <property type="match status" value="2"/>
</dbReference>
<dbReference type="PIRSF" id="PIRSF004983">
    <property type="entry name" value="MenD"/>
    <property type="match status" value="1"/>
</dbReference>
<dbReference type="GO" id="GO:0030976">
    <property type="term" value="F:thiamine pyrophosphate binding"/>
    <property type="evidence" value="ECO:0007669"/>
    <property type="project" value="UniProtKB-UniRule"/>
</dbReference>
<evidence type="ECO:0000256" key="4">
    <source>
        <dbReference type="ARBA" id="ARBA00022842"/>
    </source>
</evidence>
<dbReference type="Pfam" id="PF02775">
    <property type="entry name" value="TPP_enzyme_C"/>
    <property type="match status" value="1"/>
</dbReference>
<proteinExistence type="inferred from homology"/>
<dbReference type="HAMAP" id="MF_01659">
    <property type="entry name" value="MenD"/>
    <property type="match status" value="1"/>
</dbReference>
<evidence type="ECO:0000256" key="3">
    <source>
        <dbReference type="ARBA" id="ARBA00022723"/>
    </source>
</evidence>
<keyword evidence="2 7" id="KW-0808">Transferase</keyword>
<dbReference type="PANTHER" id="PTHR42916:SF1">
    <property type="entry name" value="PROTEIN PHYLLO, CHLOROPLASTIC"/>
    <property type="match status" value="1"/>
</dbReference>
<protein>
    <recommendedName>
        <fullName evidence="7">2-succinyl-5-enolpyruvyl-6-hydroxy-3-cyclohexene-1-carboxylate synthase</fullName>
        <shortName evidence="7">SEPHCHC synthase</shortName>
        <ecNumber evidence="7">2.2.1.9</ecNumber>
    </recommendedName>
    <alternativeName>
        <fullName evidence="7">Menaquinone biosynthesis protein MenD</fullName>
    </alternativeName>
</protein>
<reference evidence="11" key="1">
    <citation type="submission" date="2022-05" db="EMBL/GenBank/DDBJ databases">
        <title>Novel bacterial taxa in a minimal lignocellulolytic consortium and its capacity to transform plastics disclosed by genome-resolved metagenomics.</title>
        <authorList>
            <person name="Rodriguez C.A.D."/>
            <person name="Diaz-Garcia L."/>
            <person name="Herrera K."/>
            <person name="Tarazona N.A."/>
            <person name="Sproer C."/>
            <person name="Overmann J."/>
            <person name="Jimenez D.J."/>
        </authorList>
    </citation>
    <scope>NUCLEOTIDE SEQUENCE</scope>
    <source>
        <strain evidence="11">MAG5</strain>
    </source>
</reference>
<feature type="domain" description="Thiamine pyrophosphate enzyme TPP-binding" evidence="8">
    <location>
        <begin position="447"/>
        <end position="561"/>
    </location>
</feature>
<comment type="catalytic activity">
    <reaction evidence="7">
        <text>isochorismate + 2-oxoglutarate + H(+) = 5-enolpyruvoyl-6-hydroxy-2-succinyl-cyclohex-3-ene-1-carboxylate + CO2</text>
        <dbReference type="Rhea" id="RHEA:25593"/>
        <dbReference type="ChEBI" id="CHEBI:15378"/>
        <dbReference type="ChEBI" id="CHEBI:16526"/>
        <dbReference type="ChEBI" id="CHEBI:16810"/>
        <dbReference type="ChEBI" id="CHEBI:29780"/>
        <dbReference type="ChEBI" id="CHEBI:58818"/>
        <dbReference type="EC" id="2.2.1.9"/>
    </reaction>
</comment>
<dbReference type="Gene3D" id="3.40.50.970">
    <property type="match status" value="2"/>
</dbReference>
<dbReference type="Pfam" id="PF02776">
    <property type="entry name" value="TPP_enzyme_N"/>
    <property type="match status" value="1"/>
</dbReference>
<comment type="cofactor">
    <cofactor evidence="7">
        <name>Mg(2+)</name>
        <dbReference type="ChEBI" id="CHEBI:18420"/>
    </cofactor>
    <cofactor evidence="7">
        <name>Mn(2+)</name>
        <dbReference type="ChEBI" id="CHEBI:29035"/>
    </cofactor>
</comment>
<comment type="subunit">
    <text evidence="7">Homodimer.</text>
</comment>
<dbReference type="InterPro" id="IPR012001">
    <property type="entry name" value="Thiamin_PyroP_enz_TPP-bd_dom"/>
</dbReference>
<dbReference type="NCBIfam" id="TIGR00173">
    <property type="entry name" value="menD"/>
    <property type="match status" value="1"/>
</dbReference>
<dbReference type="SUPFAM" id="SSF52467">
    <property type="entry name" value="DHS-like NAD/FAD-binding domain"/>
    <property type="match status" value="1"/>
</dbReference>
<dbReference type="InterPro" id="IPR029035">
    <property type="entry name" value="DHS-like_NAD/FAD-binding_dom"/>
</dbReference>
<evidence type="ECO:0000256" key="7">
    <source>
        <dbReference type="HAMAP-Rule" id="MF_01659"/>
    </source>
</evidence>
<comment type="function">
    <text evidence="7">Catalyzes the thiamine diphosphate-dependent decarboxylation of 2-oxoglutarate and the subsequent addition of the resulting succinic semialdehyde-thiamine pyrophosphate anion to isochorismate to yield 2-succinyl-5-enolpyruvyl-6-hydroxy-3-cyclohexene-1-carboxylate (SEPHCHC).</text>
</comment>
<keyword evidence="6 7" id="KW-0464">Manganese</keyword>
<dbReference type="CDD" id="cd07037">
    <property type="entry name" value="TPP_PYR_MenD"/>
    <property type="match status" value="1"/>
</dbReference>
<comment type="pathway">
    <text evidence="7">Quinol/quinone metabolism; menaquinone biosynthesis.</text>
</comment>
<evidence type="ECO:0000256" key="5">
    <source>
        <dbReference type="ARBA" id="ARBA00023052"/>
    </source>
</evidence>
<dbReference type="GO" id="GO:0030145">
    <property type="term" value="F:manganese ion binding"/>
    <property type="evidence" value="ECO:0007669"/>
    <property type="project" value="UniProtKB-UniRule"/>
</dbReference>
<dbReference type="InterPro" id="IPR011766">
    <property type="entry name" value="TPP_enzyme_TPP-bd"/>
</dbReference>
<evidence type="ECO:0000256" key="1">
    <source>
        <dbReference type="ARBA" id="ARBA00022428"/>
    </source>
</evidence>
<dbReference type="GO" id="GO:0009234">
    <property type="term" value="P:menaquinone biosynthetic process"/>
    <property type="evidence" value="ECO:0007669"/>
    <property type="project" value="UniProtKB-UniRule"/>
</dbReference>
<sequence>MSSDGATLYLSAFIDELVRSGLKHIVVSPGSRSTPLAVLAAEHPELQLWMNIDERSAAFFALGIAKAKQEAVALLCTSGTAAANYFPAITEANLSRVPLVVLTADRPHELRDVGAPQTINQIGLYGDHVKWFSEMPIPEQSELMLKHARISAARAVMTASSMPSGPVHLNFPLREPLLPDLEHPQLFGGGRDDDRPYTANVVGTMVASVEQMQMLAKQLSEENKGIIVCGPHDEPELLEAVTALATLLGYPILADPLSQLRSGSHDQSYVLDSYDSFLRDEMVATTLEPSVIIRLGAMPVSKPLLQYINRHQSSRMIVVDEAGWRDPTLLVSDRFTVHPVLFCEQLSKATIQLELSVERQHSKWTAQWLNVNEVTRELLQQETIRDHAGQLFEGTVVTELQALMSKGGTLFVGNSMPIRDVDSFFCNKEGMIRIMANRGANGIDGLVSTAIGISAVNEQTVLLIGDLSFYHDMNGLLAAKLHQLNITIIIVNNDGGGIFSFLPQAKLANHFEVLFGTPTGLDYEHAIKMYGGQFQRIQSWQQFREAFQQAKQHGGLQVIEVPTNRELNVELHRQIWPRMSAKLAKLLS</sequence>
<dbReference type="GO" id="GO:0070204">
    <property type="term" value="F:2-succinyl-5-enolpyruvyl-6-hydroxy-3-cyclohexene-1-carboxylic-acid synthase activity"/>
    <property type="evidence" value="ECO:0007669"/>
    <property type="project" value="UniProtKB-UniRule"/>
</dbReference>
<organism evidence="11 12">
    <name type="scientific">Candidatus Pristimantibacillus lignocellulolyticus</name>
    <dbReference type="NCBI Taxonomy" id="2994561"/>
    <lineage>
        <taxon>Bacteria</taxon>
        <taxon>Bacillati</taxon>
        <taxon>Bacillota</taxon>
        <taxon>Bacilli</taxon>
        <taxon>Bacillales</taxon>
        <taxon>Paenibacillaceae</taxon>
        <taxon>Candidatus Pristimantibacillus</taxon>
    </lineage>
</organism>
<dbReference type="InterPro" id="IPR029061">
    <property type="entry name" value="THDP-binding"/>
</dbReference>
<feature type="domain" description="Thiamine pyrophosphate enzyme N-terminal TPP-binding" evidence="9">
    <location>
        <begin position="12"/>
        <end position="123"/>
    </location>
</feature>
<evidence type="ECO:0000259" key="10">
    <source>
        <dbReference type="Pfam" id="PF16582"/>
    </source>
</evidence>
<gene>
    <name evidence="7 11" type="primary">menD</name>
    <name evidence="11" type="ORF">NAG76_06630</name>
</gene>
<dbReference type="CDD" id="cd02009">
    <property type="entry name" value="TPP_SHCHC_synthase"/>
    <property type="match status" value="1"/>
</dbReference>
<name>A0A9J6ZIA8_9BACL</name>
<evidence type="ECO:0000256" key="2">
    <source>
        <dbReference type="ARBA" id="ARBA00022679"/>
    </source>
</evidence>
<keyword evidence="3 7" id="KW-0479">Metal-binding</keyword>